<evidence type="ECO:0000256" key="2">
    <source>
        <dbReference type="ARBA" id="ARBA00009477"/>
    </source>
</evidence>
<comment type="subcellular location">
    <subcellularLocation>
        <location evidence="1">Cell envelope</location>
    </subcellularLocation>
</comment>
<dbReference type="InterPro" id="IPR006143">
    <property type="entry name" value="RND_pump_MFP"/>
</dbReference>
<feature type="domain" description="Multidrug resistance protein MdtA-like barrel-sandwich hybrid" evidence="4">
    <location>
        <begin position="71"/>
        <end position="192"/>
    </location>
</feature>
<dbReference type="GO" id="GO:1990281">
    <property type="term" value="C:efflux pump complex"/>
    <property type="evidence" value="ECO:0007669"/>
    <property type="project" value="TreeGrafter"/>
</dbReference>
<comment type="similarity">
    <text evidence="2">Belongs to the membrane fusion protein (MFP) (TC 8.A.1) family.</text>
</comment>
<dbReference type="PANTHER" id="PTHR30469">
    <property type="entry name" value="MULTIDRUG RESISTANCE PROTEIN MDTA"/>
    <property type="match status" value="1"/>
</dbReference>
<dbReference type="PROSITE" id="PS51257">
    <property type="entry name" value="PROKAR_LIPOPROTEIN"/>
    <property type="match status" value="1"/>
</dbReference>
<organism evidence="6 7">
    <name type="scientific">Vibrio amylolyticus</name>
    <dbReference type="NCBI Taxonomy" id="2847292"/>
    <lineage>
        <taxon>Bacteria</taxon>
        <taxon>Pseudomonadati</taxon>
        <taxon>Pseudomonadota</taxon>
        <taxon>Gammaproteobacteria</taxon>
        <taxon>Vibrionales</taxon>
        <taxon>Vibrionaceae</taxon>
        <taxon>Vibrio</taxon>
    </lineage>
</organism>
<evidence type="ECO:0000313" key="6">
    <source>
        <dbReference type="EMBL" id="MCK6262988.1"/>
    </source>
</evidence>
<dbReference type="InterPro" id="IPR058627">
    <property type="entry name" value="MdtA-like_C"/>
</dbReference>
<dbReference type="Proteomes" id="UP001139559">
    <property type="component" value="Unassembled WGS sequence"/>
</dbReference>
<evidence type="ECO:0000259" key="5">
    <source>
        <dbReference type="Pfam" id="PF25967"/>
    </source>
</evidence>
<evidence type="ECO:0000256" key="1">
    <source>
        <dbReference type="ARBA" id="ARBA00004196"/>
    </source>
</evidence>
<evidence type="ECO:0000313" key="7">
    <source>
        <dbReference type="Proteomes" id="UP001139559"/>
    </source>
</evidence>
<evidence type="ECO:0000256" key="3">
    <source>
        <dbReference type="ARBA" id="ARBA00022448"/>
    </source>
</evidence>
<name>A0A9X2BKM1_9VIBR</name>
<dbReference type="Gene3D" id="2.40.420.20">
    <property type="match status" value="1"/>
</dbReference>
<dbReference type="PANTHER" id="PTHR30469:SF20">
    <property type="entry name" value="EFFLUX RND TRANSPORTER PERIPLASMIC ADAPTOR SUBUNIT"/>
    <property type="match status" value="1"/>
</dbReference>
<dbReference type="Pfam" id="PF25967">
    <property type="entry name" value="RND-MFP_C"/>
    <property type="match status" value="1"/>
</dbReference>
<dbReference type="Gene3D" id="2.40.50.100">
    <property type="match status" value="2"/>
</dbReference>
<dbReference type="NCBIfam" id="TIGR01730">
    <property type="entry name" value="RND_mfp"/>
    <property type="match status" value="1"/>
</dbReference>
<evidence type="ECO:0000259" key="4">
    <source>
        <dbReference type="Pfam" id="PF25917"/>
    </source>
</evidence>
<reference evidence="6" key="1">
    <citation type="submission" date="2021-11" db="EMBL/GenBank/DDBJ databases">
        <title>Vibrio ZSDE26 sp. nov. and Vibrio ZSDZ34 sp. nov., isolated from coastal seawater in Qingdao.</title>
        <authorList>
            <person name="Zhang P."/>
        </authorList>
    </citation>
    <scope>NUCLEOTIDE SEQUENCE</scope>
    <source>
        <strain evidence="6">ZSDE26</strain>
    </source>
</reference>
<accession>A0A9X2BKM1</accession>
<gene>
    <name evidence="6" type="ORF">KP803_06805</name>
</gene>
<dbReference type="RefSeq" id="WP_248008095.1">
    <property type="nucleotide sequence ID" value="NZ_JAJHVV010000003.1"/>
</dbReference>
<dbReference type="GO" id="GO:0015562">
    <property type="term" value="F:efflux transmembrane transporter activity"/>
    <property type="evidence" value="ECO:0007669"/>
    <property type="project" value="TreeGrafter"/>
</dbReference>
<dbReference type="InterPro" id="IPR058625">
    <property type="entry name" value="MdtA-like_BSH"/>
</dbReference>
<protein>
    <submittedName>
        <fullName evidence="6">Efflux RND transporter periplasmic adaptor subunit</fullName>
    </submittedName>
</protein>
<keyword evidence="3" id="KW-0813">Transport</keyword>
<keyword evidence="7" id="KW-1185">Reference proteome</keyword>
<dbReference type="Pfam" id="PF25917">
    <property type="entry name" value="BSH_RND"/>
    <property type="match status" value="1"/>
</dbReference>
<proteinExistence type="inferred from homology"/>
<dbReference type="EMBL" id="JAJHVV010000003">
    <property type="protein sequence ID" value="MCK6262988.1"/>
    <property type="molecule type" value="Genomic_DNA"/>
</dbReference>
<sequence length="361" mass="40199">MKNSNMLTMGQLRPTVLALAISLSVALTGCKSDVETVVSEPVVRPVYVEMVSNIKAADLSFNGTVHSVSRAELSFRNSGRMTELLVQEGDYVEQGQIIAQLDSVDAQIAQTSAKIERDNARSEYQRAKTLFDRRQSISKSQFEEITLRFNLAQNRFEEASRRLDDTTLTAPFSGVVSRIYVDNHVLVQSNEAIVALHDLNDLEAVIHVPESLMTRNSQANHIFADSAIAPYETFKLTLKKYETEPDPVSGTYAVTFAIDTQPESRLLPGMNVHVYSNEVQSDLKTIQVPLTAVNPDNMGNQYVWIVDESDTLRKRNVFTSGLNGDRIMIESNLQLGERVVVSGTRNLVEGLVVRPELTEAY</sequence>
<comment type="caution">
    <text evidence="6">The sequence shown here is derived from an EMBL/GenBank/DDBJ whole genome shotgun (WGS) entry which is preliminary data.</text>
</comment>
<dbReference type="SUPFAM" id="SSF111369">
    <property type="entry name" value="HlyD-like secretion proteins"/>
    <property type="match status" value="1"/>
</dbReference>
<feature type="domain" description="Multidrug resistance protein MdtA-like C-terminal permuted SH3" evidence="5">
    <location>
        <begin position="286"/>
        <end position="344"/>
    </location>
</feature>
<dbReference type="AlphaFoldDB" id="A0A9X2BKM1"/>